<feature type="compositionally biased region" description="Low complexity" evidence="1">
    <location>
        <begin position="216"/>
        <end position="225"/>
    </location>
</feature>
<feature type="region of interest" description="Disordered" evidence="1">
    <location>
        <begin position="512"/>
        <end position="537"/>
    </location>
</feature>
<evidence type="ECO:0000256" key="1">
    <source>
        <dbReference type="SAM" id="MobiDB-lite"/>
    </source>
</evidence>
<dbReference type="Proteomes" id="UP000816034">
    <property type="component" value="Unassembled WGS sequence"/>
</dbReference>
<dbReference type="RefSeq" id="XP_044552520.1">
    <property type="nucleotide sequence ID" value="XM_044696833.1"/>
</dbReference>
<organism evidence="2 3">
    <name type="scientific">Naegleria lovaniensis</name>
    <name type="common">Amoeba</name>
    <dbReference type="NCBI Taxonomy" id="51637"/>
    <lineage>
        <taxon>Eukaryota</taxon>
        <taxon>Discoba</taxon>
        <taxon>Heterolobosea</taxon>
        <taxon>Tetramitia</taxon>
        <taxon>Eutetramitia</taxon>
        <taxon>Vahlkampfiidae</taxon>
        <taxon>Naegleria</taxon>
    </lineage>
</organism>
<dbReference type="EMBL" id="PYSW02000010">
    <property type="protein sequence ID" value="KAG2388528.1"/>
    <property type="molecule type" value="Genomic_DNA"/>
</dbReference>
<evidence type="ECO:0000313" key="3">
    <source>
        <dbReference type="Proteomes" id="UP000816034"/>
    </source>
</evidence>
<name>A0AA88GZK0_NAELO</name>
<dbReference type="AlphaFoldDB" id="A0AA88GZK0"/>
<feature type="compositionally biased region" description="Polar residues" evidence="1">
    <location>
        <begin position="252"/>
        <end position="273"/>
    </location>
</feature>
<proteinExistence type="predicted"/>
<feature type="region of interest" description="Disordered" evidence="1">
    <location>
        <begin position="557"/>
        <end position="578"/>
    </location>
</feature>
<protein>
    <submittedName>
        <fullName evidence="2">Uncharacterized protein</fullName>
    </submittedName>
</protein>
<sequence length="779" mass="86738">MMNTTTTSLQQPSPVHTDNYKHLLKKKSVVYDKEGNAYKKKLRKIFIGQDLQPQQHPQQYLYLQGGPTSAEQDISTSNSAAQSSSAPQSSTTTRDHHDSIITNTLIHTEQSATNFVCASSSSKDIHQEGIRINNTTCPKPFYSVGDAVRFREHSQLVTQIGFVYHKKASSLHEKERVPKCVVYMLSNEKYWVLEWLLMKENNIEVGARVFEGKTDSMSSSSLLNSTGARTGEQARSAEHDTTLDNTLLNNNSNQPHMNQQHSVAEGTNSTPSDFNKGESIHGHCMQQQDACNHSTITSRFNALHQQSSNKLAHGGQQPHSTQLSPFSHGIAKSLIHTLTTAHGCNSLMHQKSNHNLCTPASLQQLITLFQPKKSQNSNYAMVTNVDNNNKEKCNHHAEDNKPNAPHVDQCPIDSEQVVFATPIKNLSNAFRPITSVAEDFANNIMPPNEIMSDPKKKLSLLLVSSHHPSKRKKQLAHNSVLLTSQLNNKQHTTVENNNYQINTNNNIRVNSAGEQSEQHSNIASNNNNQNHSSCFAPSNNSTINNTYSGIHSTIPSNMNQFFIQPPSSSSNTDQSNDANSSFKKQIMLNHIHQRQQLVNQQLMELLNQQKRSSSSSLNSSGGFTGASQKFENQNNQLNVLNISNNAPSQQAHFQYNIQPSSGPFSQTTILFFNHNFDLRPTDLLQFLVIQVKDGQTLKASCLNPVVSYDNDTLLMLNEISNRVALNSLSSLDEELSKFVHSSPLLISMPPQDEPCSVLLVLMKNFVPVTSPILFEYTLP</sequence>
<comment type="caution">
    <text evidence="2">The sequence shown here is derived from an EMBL/GenBank/DDBJ whole genome shotgun (WGS) entry which is preliminary data.</text>
</comment>
<feature type="compositionally biased region" description="Low complexity" evidence="1">
    <location>
        <begin position="75"/>
        <end position="92"/>
    </location>
</feature>
<dbReference type="GeneID" id="68093154"/>
<gene>
    <name evidence="2" type="ORF">C9374_000692</name>
</gene>
<feature type="region of interest" description="Disordered" evidence="1">
    <location>
        <begin position="216"/>
        <end position="280"/>
    </location>
</feature>
<feature type="region of interest" description="Disordered" evidence="1">
    <location>
        <begin position="609"/>
        <end position="628"/>
    </location>
</feature>
<accession>A0AA88GZK0</accession>
<reference evidence="2 3" key="1">
    <citation type="journal article" date="2018" name="BMC Genomics">
        <title>The genome of Naegleria lovaniensis, the basis for a comparative approach to unravel pathogenicity factors of the human pathogenic amoeba N. fowleri.</title>
        <authorList>
            <person name="Liechti N."/>
            <person name="Schurch N."/>
            <person name="Bruggmann R."/>
            <person name="Wittwer M."/>
        </authorList>
    </citation>
    <scope>NUCLEOTIDE SEQUENCE [LARGE SCALE GENOMIC DNA]</scope>
    <source>
        <strain evidence="2 3">ATCC 30569</strain>
    </source>
</reference>
<feature type="compositionally biased region" description="Low complexity" evidence="1">
    <location>
        <begin position="518"/>
        <end position="533"/>
    </location>
</feature>
<keyword evidence="3" id="KW-1185">Reference proteome</keyword>
<evidence type="ECO:0000313" key="2">
    <source>
        <dbReference type="EMBL" id="KAG2388528.1"/>
    </source>
</evidence>
<feature type="region of interest" description="Disordered" evidence="1">
    <location>
        <begin position="66"/>
        <end position="96"/>
    </location>
</feature>